<dbReference type="PANTHER" id="PTHR11575">
    <property type="entry name" value="5'-NUCLEOTIDASE-RELATED"/>
    <property type="match status" value="1"/>
</dbReference>
<keyword evidence="5" id="KW-1185">Reference proteome</keyword>
<organism evidence="4 5">
    <name type="scientific">Blastopirellula sediminis</name>
    <dbReference type="NCBI Taxonomy" id="2894196"/>
    <lineage>
        <taxon>Bacteria</taxon>
        <taxon>Pseudomonadati</taxon>
        <taxon>Planctomycetota</taxon>
        <taxon>Planctomycetia</taxon>
        <taxon>Pirellulales</taxon>
        <taxon>Pirellulaceae</taxon>
        <taxon>Blastopirellula</taxon>
    </lineage>
</organism>
<feature type="domain" description="Cytochrome c-552/4" evidence="3">
    <location>
        <begin position="429"/>
        <end position="509"/>
    </location>
</feature>
<dbReference type="PROSITE" id="PS51257">
    <property type="entry name" value="PROKAR_LIPOPROTEIN"/>
    <property type="match status" value="1"/>
</dbReference>
<evidence type="ECO:0000256" key="1">
    <source>
        <dbReference type="SAM" id="MobiDB-lite"/>
    </source>
</evidence>
<dbReference type="Gene3D" id="1.10.1130.10">
    <property type="entry name" value="Flavocytochrome C3, Chain A"/>
    <property type="match status" value="1"/>
</dbReference>
<reference evidence="4" key="1">
    <citation type="submission" date="2021-11" db="EMBL/GenBank/DDBJ databases">
        <title>Genome sequence.</title>
        <authorList>
            <person name="Sun Q."/>
        </authorList>
    </citation>
    <scope>NUCLEOTIDE SEQUENCE</scope>
    <source>
        <strain evidence="4">JC732</strain>
    </source>
</reference>
<feature type="region of interest" description="Disordered" evidence="1">
    <location>
        <begin position="29"/>
        <end position="116"/>
    </location>
</feature>
<accession>A0A9X1MSE3</accession>
<dbReference type="RefSeq" id="WP_230222175.1">
    <property type="nucleotide sequence ID" value="NZ_JAJKFT010000010.1"/>
</dbReference>
<gene>
    <name evidence="4" type="ORF">LOC68_20430</name>
</gene>
<dbReference type="AlphaFoldDB" id="A0A9X1MSE3"/>
<comment type="caution">
    <text evidence="4">The sequence shown here is derived from an EMBL/GenBank/DDBJ whole genome shotgun (WGS) entry which is preliminary data.</text>
</comment>
<dbReference type="GO" id="GO:0009166">
    <property type="term" value="P:nucleotide catabolic process"/>
    <property type="evidence" value="ECO:0007669"/>
    <property type="project" value="InterPro"/>
</dbReference>
<dbReference type="InterPro" id="IPR006179">
    <property type="entry name" value="5_nucleotidase/apyrase"/>
</dbReference>
<proteinExistence type="predicted"/>
<protein>
    <submittedName>
        <fullName evidence="4">Cytochrome C554</fullName>
    </submittedName>
</protein>
<evidence type="ECO:0000313" key="4">
    <source>
        <dbReference type="EMBL" id="MCC9630769.1"/>
    </source>
</evidence>
<keyword evidence="2" id="KW-0732">Signal</keyword>
<dbReference type="InterPro" id="IPR029052">
    <property type="entry name" value="Metallo-depent_PP-like"/>
</dbReference>
<dbReference type="InterPro" id="IPR023155">
    <property type="entry name" value="Cyt_c-552/4"/>
</dbReference>
<evidence type="ECO:0000313" key="5">
    <source>
        <dbReference type="Proteomes" id="UP001139103"/>
    </source>
</evidence>
<feature type="compositionally biased region" description="Basic and acidic residues" evidence="1">
    <location>
        <begin position="85"/>
        <end position="107"/>
    </location>
</feature>
<dbReference type="SUPFAM" id="SSF56300">
    <property type="entry name" value="Metallo-dependent phosphatases"/>
    <property type="match status" value="1"/>
</dbReference>
<evidence type="ECO:0000259" key="3">
    <source>
        <dbReference type="Pfam" id="PF13435"/>
    </source>
</evidence>
<dbReference type="PANTHER" id="PTHR11575:SF24">
    <property type="entry name" value="5'-NUCLEOTIDASE"/>
    <property type="match status" value="1"/>
</dbReference>
<evidence type="ECO:0000256" key="2">
    <source>
        <dbReference type="SAM" id="SignalP"/>
    </source>
</evidence>
<dbReference type="Proteomes" id="UP001139103">
    <property type="component" value="Unassembled WGS sequence"/>
</dbReference>
<feature type="signal peptide" evidence="2">
    <location>
        <begin position="1"/>
        <end position="31"/>
    </location>
</feature>
<name>A0A9X1MSE3_9BACT</name>
<dbReference type="GO" id="GO:0016787">
    <property type="term" value="F:hydrolase activity"/>
    <property type="evidence" value="ECO:0007669"/>
    <property type="project" value="InterPro"/>
</dbReference>
<dbReference type="SUPFAM" id="SSF48695">
    <property type="entry name" value="Multiheme cytochromes"/>
    <property type="match status" value="1"/>
</dbReference>
<dbReference type="InterPro" id="IPR036280">
    <property type="entry name" value="Multihaem_cyt_sf"/>
</dbReference>
<sequence length="578" mass="63350">MLMIPVRTLPAILAFVSLSLTLMVGCQPPQAGGPQPSDKGDKPQTEVAVAEPPVDSPKVESPEVESPPAETPPMLTAPVVTPPAMEKEAPMATEKPAETETPAKTESTEAADPPPLPARELFVGWEKPRLALFLTGEQHGYIEPCGCTGLTNQKGGLNRRFTFLNQLRNDKGWDVVALDAGNQVRRFGRQAEIKFQTTANAIKQMDYEAITFGPDDLRLSVDEVFVAVADEDPEKTRFLAANASLLGVTPKYRIIERDGLKIGVTGVFGDGRRGEVANNEVEFQPAVEGLEAVWPELEAAKCDLYVLLASASLEESREYARKFPGFRLIVTAGGAGEPTLQMEKIEGTDAQMVQVGVKGMFAGVVGIYGDHAEELKYERVPLDARFPDSDEMMKLLANYQQQLEALGWDGLGIKPIEHPTGREFVGSSKCGECHTTAFEIWEKTPHSHATHTLVHPPERFEVARHFDPECIACHVVGWNQSQYVPYKSGYLSLEETPLMAGVGCENCHGPGADHVAAEEGAMMLSEAQIAQLRKDMVLPLESARQTCIKCHDIDNSPDFHNTGAFEEYWKKVEHYGKD</sequence>
<dbReference type="Pfam" id="PF13435">
    <property type="entry name" value="Cytochrome_C554"/>
    <property type="match status" value="1"/>
</dbReference>
<dbReference type="EMBL" id="JAJKFT010000010">
    <property type="protein sequence ID" value="MCC9630769.1"/>
    <property type="molecule type" value="Genomic_DNA"/>
</dbReference>
<dbReference type="Gene3D" id="3.60.21.10">
    <property type="match status" value="1"/>
</dbReference>
<feature type="chain" id="PRO_5040754782" evidence="2">
    <location>
        <begin position="32"/>
        <end position="578"/>
    </location>
</feature>